<evidence type="ECO:0008006" key="3">
    <source>
        <dbReference type="Google" id="ProtNLM"/>
    </source>
</evidence>
<organism evidence="1 2">
    <name type="scientific">Brassica cretica</name>
    <name type="common">Mustard</name>
    <dbReference type="NCBI Taxonomy" id="69181"/>
    <lineage>
        <taxon>Eukaryota</taxon>
        <taxon>Viridiplantae</taxon>
        <taxon>Streptophyta</taxon>
        <taxon>Embryophyta</taxon>
        <taxon>Tracheophyta</taxon>
        <taxon>Spermatophyta</taxon>
        <taxon>Magnoliopsida</taxon>
        <taxon>eudicotyledons</taxon>
        <taxon>Gunneridae</taxon>
        <taxon>Pentapetalae</taxon>
        <taxon>rosids</taxon>
        <taxon>malvids</taxon>
        <taxon>Brassicales</taxon>
        <taxon>Brassicaceae</taxon>
        <taxon>Brassiceae</taxon>
        <taxon>Brassica</taxon>
    </lineage>
</organism>
<protein>
    <recommendedName>
        <fullName evidence="3">Transmembrane protein</fullName>
    </recommendedName>
</protein>
<dbReference type="AlphaFoldDB" id="A0A8S9QVF8"/>
<sequence length="1143" mass="124735">MDSLRNLLPFSTVGSDLRESKELVQRLSVPESTKTFVFAIKVPEHDSTIYLLSVHNLSQRSATDAECLIRELRPDAVVAQVNPSAFGEDHEEGSIPTSAFKVLARCLKDESLNKEKYQSVARNLVMKEIFGTCFNGPLLAAKRVAEEIGSTFTVLDSPFLMDGLTKSPLGSTRFQIRNDKRSLMQRLLSSHITQLSNEIESDSVPVVLPPFALSVYNLLVELHNVFNDLPAMRKALDTATKMLSDVNNGEAVDAEALSEVYLFRLAVEGLRIALNKGGRLNSIRNLGTEVQFSKLSSDDKAYALMADDLRSQAKKFKSIVAVVDAGNLAGLRRHWRTRVPQEVLAMSTEHTVQDSDSKLKPVVAVGGAVGALTLSKSSRFLGRFLTHKASAFTKMARSSLSAERIRGVTQYILTSAEGTSLDAMRAGFYAMMMRKRRVAKPMGALPMVVFGAGLASFAGLIYCEERIECAAVTLPSAPSIAKLGRGVQNLREASLEVTRRGNNGVHNAMHVSSNDLKESKELVQRLDVPETGLASFAGLIYCEERIECAAVTLPSAPSIAKLGRGVQNLREASLEVTRRGNNGVHNAMHVSSNDLKESKELVQRLDVPESTKNFVFAIKVPEHDSTIYLLSVHNLSQRSATDAECLIRELRPDAVVTQVNASAFGEAEEEIVLVDGSTGSIPTSVFKVLTRCVVDESLSKAKYQRIAGNLVMEEIFGTGFSKHLLAVEKVAGEVGSTFVALDSPFVMEGLTKSLTTQAYHGSALINVDQQALMHRLVSSSHYITKKSRRVNVPKFALSTYYLLVQIHNTLFDDLPAIRKALRSAKKILSDVDKGESIDTKALTEAYLFRSAVESLRIASNDAGLIPIENLGTEVQFSKLSFADKSYALMAVELRSQAKKFKKIVAVVDAGNLAGLRRQWRTCVPQQVKDMSTEHTGFDSNDSGAGALTLSKAILASPVFKISTIQTPVNPFLTHKAIPFAFTKVAYPSTVMSLMAPCFAGSGAQPMSWEKPSLSARHISALTKFGLSSARRTSFSAMRASVYTMMMRKRLVKPIGALPRVVFGASLVIYAGLHLFGDGIECAALTLPSASSIAKLGRGIQNLREASLEVTRRGNNRVQNTRDGITQRLRNLTLTINFKTKFGS</sequence>
<comment type="caution">
    <text evidence="1">The sequence shown here is derived from an EMBL/GenBank/DDBJ whole genome shotgun (WGS) entry which is preliminary data.</text>
</comment>
<name>A0A8S9QVF8_BRACR</name>
<dbReference type="PANTHER" id="PTHR36020:SF2">
    <property type="entry name" value="(RAPE) HYPOTHETICAL PROTEIN"/>
    <property type="match status" value="1"/>
</dbReference>
<accession>A0A8S9QVF8</accession>
<dbReference type="EMBL" id="QGKX02000996">
    <property type="protein sequence ID" value="KAF3555238.1"/>
    <property type="molecule type" value="Genomic_DNA"/>
</dbReference>
<dbReference type="PANTHER" id="PTHR36020">
    <property type="entry name" value="TRANSMEMBRANE PROTEIN"/>
    <property type="match status" value="1"/>
</dbReference>
<evidence type="ECO:0000313" key="2">
    <source>
        <dbReference type="Proteomes" id="UP000712600"/>
    </source>
</evidence>
<proteinExistence type="predicted"/>
<dbReference type="Proteomes" id="UP000712600">
    <property type="component" value="Unassembled WGS sequence"/>
</dbReference>
<evidence type="ECO:0000313" key="1">
    <source>
        <dbReference type="EMBL" id="KAF3555238.1"/>
    </source>
</evidence>
<gene>
    <name evidence="1" type="ORF">F2Q69_00010579</name>
</gene>
<reference evidence="1" key="1">
    <citation type="submission" date="2019-12" db="EMBL/GenBank/DDBJ databases">
        <title>Genome sequencing and annotation of Brassica cretica.</title>
        <authorList>
            <person name="Studholme D.J."/>
            <person name="Sarris P."/>
        </authorList>
    </citation>
    <scope>NUCLEOTIDE SEQUENCE</scope>
    <source>
        <strain evidence="1">PFS-109/04</strain>
        <tissue evidence="1">Leaf</tissue>
    </source>
</reference>